<name>A0A165Y9X3_9AGAM</name>
<reference evidence="2 3" key="1">
    <citation type="journal article" date="2016" name="Mol. Biol. Evol.">
        <title>Comparative Genomics of Early-Diverging Mushroom-Forming Fungi Provides Insights into the Origins of Lignocellulose Decay Capabilities.</title>
        <authorList>
            <person name="Nagy L.G."/>
            <person name="Riley R."/>
            <person name="Tritt A."/>
            <person name="Adam C."/>
            <person name="Daum C."/>
            <person name="Floudas D."/>
            <person name="Sun H."/>
            <person name="Yadav J.S."/>
            <person name="Pangilinan J."/>
            <person name="Larsson K.H."/>
            <person name="Matsuura K."/>
            <person name="Barry K."/>
            <person name="Labutti K."/>
            <person name="Kuo R."/>
            <person name="Ohm R.A."/>
            <person name="Bhattacharya S.S."/>
            <person name="Shirouzu T."/>
            <person name="Yoshinaga Y."/>
            <person name="Martin F.M."/>
            <person name="Grigoriev I.V."/>
            <person name="Hibbett D.S."/>
        </authorList>
    </citation>
    <scope>NUCLEOTIDE SEQUENCE [LARGE SCALE GENOMIC DNA]</scope>
    <source>
        <strain evidence="2 3">HHB10207 ss-3</strain>
    </source>
</reference>
<organism evidence="2 3">
    <name type="scientific">Sistotremastrum suecicum HHB10207 ss-3</name>
    <dbReference type="NCBI Taxonomy" id="1314776"/>
    <lineage>
        <taxon>Eukaryota</taxon>
        <taxon>Fungi</taxon>
        <taxon>Dikarya</taxon>
        <taxon>Basidiomycota</taxon>
        <taxon>Agaricomycotina</taxon>
        <taxon>Agaricomycetes</taxon>
        <taxon>Sistotremastrales</taxon>
        <taxon>Sistotremastraceae</taxon>
        <taxon>Sistotremastrum</taxon>
    </lineage>
</organism>
<dbReference type="Proteomes" id="UP000076798">
    <property type="component" value="Unassembled WGS sequence"/>
</dbReference>
<accession>A0A165Y9X3</accession>
<evidence type="ECO:0000256" key="1">
    <source>
        <dbReference type="SAM" id="MobiDB-lite"/>
    </source>
</evidence>
<dbReference type="EMBL" id="KV428273">
    <property type="protein sequence ID" value="KZT33031.1"/>
    <property type="molecule type" value="Genomic_DNA"/>
</dbReference>
<protein>
    <submittedName>
        <fullName evidence="2">Uncharacterized protein</fullName>
    </submittedName>
</protein>
<dbReference type="AlphaFoldDB" id="A0A165Y9X3"/>
<evidence type="ECO:0000313" key="2">
    <source>
        <dbReference type="EMBL" id="KZT33031.1"/>
    </source>
</evidence>
<evidence type="ECO:0000313" key="3">
    <source>
        <dbReference type="Proteomes" id="UP000076798"/>
    </source>
</evidence>
<keyword evidence="3" id="KW-1185">Reference proteome</keyword>
<proteinExistence type="predicted"/>
<feature type="compositionally biased region" description="Basic and acidic residues" evidence="1">
    <location>
        <begin position="13"/>
        <end position="22"/>
    </location>
</feature>
<sequence>MCLLESDGLESEIGDRERDLSRGKVPHSQAWLLRGPDLPPTKVGQGGMNVVADGFWPGLFFIPWSGRAHTRPLGSGQVKEWG</sequence>
<feature type="region of interest" description="Disordered" evidence="1">
    <location>
        <begin position="1"/>
        <end position="22"/>
    </location>
</feature>
<gene>
    <name evidence="2" type="ORF">SISSUDRAFT_1054717</name>
</gene>